<dbReference type="GO" id="GO:0000139">
    <property type="term" value="C:Golgi membrane"/>
    <property type="evidence" value="ECO:0007669"/>
    <property type="project" value="UniProtKB-SubCell"/>
</dbReference>
<evidence type="ECO:0000256" key="8">
    <source>
        <dbReference type="ARBA" id="ARBA00023316"/>
    </source>
</evidence>
<dbReference type="AlphaFoldDB" id="A0A815F2B5"/>
<evidence type="ECO:0000313" key="15">
    <source>
        <dbReference type="Proteomes" id="UP000663829"/>
    </source>
</evidence>
<keyword evidence="15" id="KW-1185">Reference proteome</keyword>
<evidence type="ECO:0000256" key="6">
    <source>
        <dbReference type="ARBA" id="ARBA00023034"/>
    </source>
</evidence>
<evidence type="ECO:0000256" key="4">
    <source>
        <dbReference type="ARBA" id="ARBA00022692"/>
    </source>
</evidence>
<feature type="transmembrane region" description="Helical" evidence="11">
    <location>
        <begin position="282"/>
        <end position="303"/>
    </location>
</feature>
<evidence type="ECO:0000256" key="2">
    <source>
        <dbReference type="ARBA" id="ARBA00022676"/>
    </source>
</evidence>
<accession>A0A815F2B5</accession>
<evidence type="ECO:0000313" key="14">
    <source>
        <dbReference type="EMBL" id="CAF4165361.1"/>
    </source>
</evidence>
<dbReference type="SUPFAM" id="SSF53448">
    <property type="entry name" value="Nucleotide-diphospho-sugar transferases"/>
    <property type="match status" value="1"/>
</dbReference>
<feature type="transmembrane region" description="Helical" evidence="11">
    <location>
        <begin position="255"/>
        <end position="275"/>
    </location>
</feature>
<evidence type="ECO:0000256" key="3">
    <source>
        <dbReference type="ARBA" id="ARBA00022679"/>
    </source>
</evidence>
<feature type="domain" description="Glycosyltransferase 2-like" evidence="12">
    <location>
        <begin position="84"/>
        <end position="278"/>
    </location>
</feature>
<dbReference type="EMBL" id="CAJNOQ010013368">
    <property type="protein sequence ID" value="CAF1320287.1"/>
    <property type="molecule type" value="Genomic_DNA"/>
</dbReference>
<evidence type="ECO:0000256" key="5">
    <source>
        <dbReference type="ARBA" id="ARBA00022989"/>
    </source>
</evidence>
<dbReference type="FunFam" id="3.90.550.10:FF:000057">
    <property type="entry name" value="Glycosyltransferase-like protein, family 2"/>
    <property type="match status" value="1"/>
</dbReference>
<keyword evidence="7 11" id="KW-0472">Membrane</keyword>
<organism evidence="13 15">
    <name type="scientific">Didymodactylos carnosus</name>
    <dbReference type="NCBI Taxonomy" id="1234261"/>
    <lineage>
        <taxon>Eukaryota</taxon>
        <taxon>Metazoa</taxon>
        <taxon>Spiralia</taxon>
        <taxon>Gnathifera</taxon>
        <taxon>Rotifera</taxon>
        <taxon>Eurotatoria</taxon>
        <taxon>Bdelloidea</taxon>
        <taxon>Philodinida</taxon>
        <taxon>Philodinidae</taxon>
        <taxon>Didymodactylos</taxon>
    </lineage>
</organism>
<dbReference type="Proteomes" id="UP000663829">
    <property type="component" value="Unassembled WGS sequence"/>
</dbReference>
<dbReference type="GO" id="GO:0071555">
    <property type="term" value="P:cell wall organization"/>
    <property type="evidence" value="ECO:0007669"/>
    <property type="project" value="UniProtKB-KW"/>
</dbReference>
<dbReference type="OrthoDB" id="72851at2759"/>
<dbReference type="GO" id="GO:0016757">
    <property type="term" value="F:glycosyltransferase activity"/>
    <property type="evidence" value="ECO:0007669"/>
    <property type="project" value="UniProtKB-KW"/>
</dbReference>
<proteinExistence type="predicted"/>
<keyword evidence="3" id="KW-0808">Transferase</keyword>
<keyword evidence="5 11" id="KW-1133">Transmembrane helix</keyword>
<name>A0A815F2B5_9BILA</name>
<comment type="caution">
    <text evidence="13">The sequence shown here is derived from an EMBL/GenBank/DDBJ whole genome shotgun (WGS) entry which is preliminary data.</text>
</comment>
<dbReference type="InterPro" id="IPR029044">
    <property type="entry name" value="Nucleotide-diphossugar_trans"/>
</dbReference>
<dbReference type="Proteomes" id="UP000681722">
    <property type="component" value="Unassembled WGS sequence"/>
</dbReference>
<dbReference type="PANTHER" id="PTHR32044">
    <property type="entry name" value="GLUCOMANNAN 4-BETA-MANNOSYLTRANSFERASE 9"/>
    <property type="match status" value="1"/>
</dbReference>
<keyword evidence="2" id="KW-0328">Glycosyltransferase</keyword>
<evidence type="ECO:0000256" key="11">
    <source>
        <dbReference type="SAM" id="Phobius"/>
    </source>
</evidence>
<dbReference type="EMBL" id="CAJOBC010047268">
    <property type="protein sequence ID" value="CAF4165361.1"/>
    <property type="molecule type" value="Genomic_DNA"/>
</dbReference>
<dbReference type="Pfam" id="PF13632">
    <property type="entry name" value="Glyco_trans_2_3"/>
    <property type="match status" value="1"/>
</dbReference>
<evidence type="ECO:0000256" key="1">
    <source>
        <dbReference type="ARBA" id="ARBA00004653"/>
    </source>
</evidence>
<evidence type="ECO:0000256" key="9">
    <source>
        <dbReference type="ARBA" id="ARBA00056537"/>
    </source>
</evidence>
<gene>
    <name evidence="13" type="ORF">GPM918_LOCUS29439</name>
    <name evidence="14" type="ORF">SRO942_LOCUS30017</name>
</gene>
<evidence type="ECO:0000259" key="12">
    <source>
        <dbReference type="Pfam" id="PF13632"/>
    </source>
</evidence>
<dbReference type="InterPro" id="IPR001173">
    <property type="entry name" value="Glyco_trans_2-like"/>
</dbReference>
<dbReference type="Gene3D" id="3.90.550.10">
    <property type="entry name" value="Spore Coat Polysaccharide Biosynthesis Protein SpsA, Chain A"/>
    <property type="match status" value="1"/>
</dbReference>
<evidence type="ECO:0000256" key="7">
    <source>
        <dbReference type="ARBA" id="ARBA00023136"/>
    </source>
</evidence>
<sequence length="406" mass="46440">MHNELVFCQSIIDCVCNFEYPKDRLRIHVLDDSTDETIINLVKKRVLMWRKRGIRIDIQRRICRHGFKAGSLNEAMLSTRGAEYIALFDVDFLPEPDFLLRTIPSLIANPNAAFVQARWTFTNGKESLLTRMQEISLNYHHKCEQEARSRASFFMNFNGTGGVWRTAAIEQSGGWNTDTLVEDLDLSLRAYLNGWTSIYLTDVECLSELPSTFAAYLSQQHRWTSGPIQVLRKLVGRVWKTKQIGFFQKIFCTCFLMRGFVHLINILYFLILMPFTIWLPEIAMFNMVNICLSIVITMSHIAFTPNEFSRVLAYVWFDNAMCLFKAGATISGMFNFGLAKVWHVTPKFARKIHKDSPIVDAATCDKGPCGQNAFCDFDGVSYECLCEDGHDGDPYNIRTGCTPNSE</sequence>
<evidence type="ECO:0000256" key="10">
    <source>
        <dbReference type="ARBA" id="ARBA00076024"/>
    </source>
</evidence>
<comment type="function">
    <text evidence="9">Probable mannan synthase which consists of a 4-beta-mannosyltransferase activity on mannan using GDP-mannose. The beta-1,4-mannan product is the backbone for galactomannan synthesis by galactomannan galactosyltransferase. Galactomannan is a noncellulosic polysaccharides of plant cell wall.</text>
</comment>
<keyword evidence="4 11" id="KW-0812">Transmembrane</keyword>
<reference evidence="13" key="1">
    <citation type="submission" date="2021-02" db="EMBL/GenBank/DDBJ databases">
        <authorList>
            <person name="Nowell W R."/>
        </authorList>
    </citation>
    <scope>NUCLEOTIDE SEQUENCE</scope>
</reference>
<dbReference type="PANTHER" id="PTHR32044:SF80">
    <property type="entry name" value="XYLOGLUCAN GLYCOSYLTRANSFERASE 2-RELATED"/>
    <property type="match status" value="1"/>
</dbReference>
<protein>
    <recommendedName>
        <fullName evidence="10">Glucomannan synthase</fullName>
    </recommendedName>
</protein>
<keyword evidence="6" id="KW-0333">Golgi apparatus</keyword>
<comment type="subcellular location">
    <subcellularLocation>
        <location evidence="1">Golgi apparatus membrane</location>
        <topology evidence="1">Multi-pass membrane protein</topology>
    </subcellularLocation>
</comment>
<evidence type="ECO:0000313" key="13">
    <source>
        <dbReference type="EMBL" id="CAF1320287.1"/>
    </source>
</evidence>
<keyword evidence="8" id="KW-0961">Cell wall biogenesis/degradation</keyword>